<evidence type="ECO:0000313" key="2">
    <source>
        <dbReference type="Proteomes" id="UP001218218"/>
    </source>
</evidence>
<evidence type="ECO:0000313" key="1">
    <source>
        <dbReference type="EMBL" id="KAJ7352652.1"/>
    </source>
</evidence>
<dbReference type="Proteomes" id="UP001218218">
    <property type="component" value="Unassembled WGS sequence"/>
</dbReference>
<organism evidence="1 2">
    <name type="scientific">Mycena albidolilacea</name>
    <dbReference type="NCBI Taxonomy" id="1033008"/>
    <lineage>
        <taxon>Eukaryota</taxon>
        <taxon>Fungi</taxon>
        <taxon>Dikarya</taxon>
        <taxon>Basidiomycota</taxon>
        <taxon>Agaricomycotina</taxon>
        <taxon>Agaricomycetes</taxon>
        <taxon>Agaricomycetidae</taxon>
        <taxon>Agaricales</taxon>
        <taxon>Marasmiineae</taxon>
        <taxon>Mycenaceae</taxon>
        <taxon>Mycena</taxon>
    </lineage>
</organism>
<dbReference type="EMBL" id="JARIHO010000012">
    <property type="protein sequence ID" value="KAJ7352652.1"/>
    <property type="molecule type" value="Genomic_DNA"/>
</dbReference>
<accession>A0AAD7A9L3</accession>
<proteinExistence type="predicted"/>
<reference evidence="1" key="1">
    <citation type="submission" date="2023-03" db="EMBL/GenBank/DDBJ databases">
        <title>Massive genome expansion in bonnet fungi (Mycena s.s.) driven by repeated elements and novel gene families across ecological guilds.</title>
        <authorList>
            <consortium name="Lawrence Berkeley National Laboratory"/>
            <person name="Harder C.B."/>
            <person name="Miyauchi S."/>
            <person name="Viragh M."/>
            <person name="Kuo A."/>
            <person name="Thoen E."/>
            <person name="Andreopoulos B."/>
            <person name="Lu D."/>
            <person name="Skrede I."/>
            <person name="Drula E."/>
            <person name="Henrissat B."/>
            <person name="Morin E."/>
            <person name="Kohler A."/>
            <person name="Barry K."/>
            <person name="LaButti K."/>
            <person name="Morin E."/>
            <person name="Salamov A."/>
            <person name="Lipzen A."/>
            <person name="Mereny Z."/>
            <person name="Hegedus B."/>
            <person name="Baldrian P."/>
            <person name="Stursova M."/>
            <person name="Weitz H."/>
            <person name="Taylor A."/>
            <person name="Grigoriev I.V."/>
            <person name="Nagy L.G."/>
            <person name="Martin F."/>
            <person name="Kauserud H."/>
        </authorList>
    </citation>
    <scope>NUCLEOTIDE SEQUENCE</scope>
    <source>
        <strain evidence="1">CBHHK002</strain>
    </source>
</reference>
<feature type="non-terminal residue" evidence="1">
    <location>
        <position position="1"/>
    </location>
</feature>
<dbReference type="AlphaFoldDB" id="A0AAD7A9L3"/>
<sequence length="83" mass="9471">DAGLQMAYMGQLRTDGYAEMVNHAVCRKAQFDKKVLARAPKEVIFKTGSLVQQYVTKYETGATFLIERKMVPMWSAPRRVTSR</sequence>
<comment type="caution">
    <text evidence="1">The sequence shown here is derived from an EMBL/GenBank/DDBJ whole genome shotgun (WGS) entry which is preliminary data.</text>
</comment>
<keyword evidence="2" id="KW-1185">Reference proteome</keyword>
<protein>
    <submittedName>
        <fullName evidence="1">Uncharacterized protein</fullName>
    </submittedName>
</protein>
<name>A0AAD7A9L3_9AGAR</name>
<gene>
    <name evidence="1" type="ORF">DFH08DRAFT_632166</name>
</gene>
<feature type="non-terminal residue" evidence="1">
    <location>
        <position position="83"/>
    </location>
</feature>